<comment type="similarity">
    <text evidence="1">Belongs to the short-chain dehydrogenases/reductases (SDR) family.</text>
</comment>
<dbReference type="PROSITE" id="PS00061">
    <property type="entry name" value="ADH_SHORT"/>
    <property type="match status" value="1"/>
</dbReference>
<keyword evidence="2" id="KW-0560">Oxidoreductase</keyword>
<dbReference type="CDD" id="cd05233">
    <property type="entry name" value="SDR_c"/>
    <property type="match status" value="1"/>
</dbReference>
<comment type="caution">
    <text evidence="4">The sequence shown here is derived from an EMBL/GenBank/DDBJ whole genome shotgun (WGS) entry which is preliminary data.</text>
</comment>
<dbReference type="SUPFAM" id="SSF51735">
    <property type="entry name" value="NAD(P)-binding Rossmann-fold domains"/>
    <property type="match status" value="1"/>
</dbReference>
<evidence type="ECO:0000313" key="5">
    <source>
        <dbReference type="Proteomes" id="UP000646365"/>
    </source>
</evidence>
<dbReference type="Pfam" id="PF13561">
    <property type="entry name" value="adh_short_C2"/>
    <property type="match status" value="1"/>
</dbReference>
<keyword evidence="5" id="KW-1185">Reference proteome</keyword>
<accession>A0A8J2YUR8</accession>
<dbReference type="InterPro" id="IPR051122">
    <property type="entry name" value="SDR_DHRS6-like"/>
</dbReference>
<dbReference type="AlphaFoldDB" id="A0A8J2YUR8"/>
<dbReference type="InterPro" id="IPR002347">
    <property type="entry name" value="SDR_fam"/>
</dbReference>
<evidence type="ECO:0000256" key="2">
    <source>
        <dbReference type="ARBA" id="ARBA00023002"/>
    </source>
</evidence>
<dbReference type="PRINTS" id="PR00081">
    <property type="entry name" value="GDHRDH"/>
</dbReference>
<gene>
    <name evidence="4" type="ORF">GCM10011611_32640</name>
</gene>
<protein>
    <submittedName>
        <fullName evidence="4">Oxidoreductase</fullName>
    </submittedName>
</protein>
<dbReference type="InterPro" id="IPR057326">
    <property type="entry name" value="KR_dom"/>
</dbReference>
<reference evidence="4" key="1">
    <citation type="journal article" date="2014" name="Int. J. Syst. Evol. Microbiol.">
        <title>Complete genome sequence of Corynebacterium casei LMG S-19264T (=DSM 44701T), isolated from a smear-ripened cheese.</title>
        <authorList>
            <consortium name="US DOE Joint Genome Institute (JGI-PGF)"/>
            <person name="Walter F."/>
            <person name="Albersmeier A."/>
            <person name="Kalinowski J."/>
            <person name="Ruckert C."/>
        </authorList>
    </citation>
    <scope>NUCLEOTIDE SEQUENCE</scope>
    <source>
        <strain evidence="4">CGMCC 1.15725</strain>
    </source>
</reference>
<dbReference type="FunFam" id="3.40.50.720:FF:000084">
    <property type="entry name" value="Short-chain dehydrogenase reductase"/>
    <property type="match status" value="1"/>
</dbReference>
<dbReference type="EMBL" id="BMJQ01000008">
    <property type="protein sequence ID" value="GGF24016.1"/>
    <property type="molecule type" value="Genomic_DNA"/>
</dbReference>
<dbReference type="InterPro" id="IPR036291">
    <property type="entry name" value="NAD(P)-bd_dom_sf"/>
</dbReference>
<dbReference type="SMART" id="SM00822">
    <property type="entry name" value="PKS_KR"/>
    <property type="match status" value="1"/>
</dbReference>
<proteinExistence type="inferred from homology"/>
<feature type="domain" description="Ketoreductase" evidence="3">
    <location>
        <begin position="12"/>
        <end position="192"/>
    </location>
</feature>
<dbReference type="PANTHER" id="PTHR43477:SF1">
    <property type="entry name" value="DIHYDROANTICAPSIN 7-DEHYDROGENASE"/>
    <property type="match status" value="1"/>
</dbReference>
<dbReference type="RefSeq" id="WP_189047632.1">
    <property type="nucleotide sequence ID" value="NZ_BMJQ01000008.1"/>
</dbReference>
<name>A0A8J2YUR8_9PROT</name>
<evidence type="ECO:0000259" key="3">
    <source>
        <dbReference type="SMART" id="SM00822"/>
    </source>
</evidence>
<sequence length="257" mass="26339">MSPPSPCALADRRILVTGASVDSDIGRGIASELARNGARLVLAGRRVEALEATKALLPAAEQHLVAPYDLTELDGIPAWVRQIAESGGPLGGIVHSASHQGYSPLSKIGAAEFDRYFSINVGAAILLARALRQRGVAAPGASIVYIGSVAGLRGQKGRTLYAASKAALVAVTRSVALELADLGIRANCVAPAIVKGAQAKKHFSMLSAEQNAALAAAHPLGIGMPGDVAHAVSFLLSDAARWITGTVLPVDGGFMAQ</sequence>
<dbReference type="InterPro" id="IPR020904">
    <property type="entry name" value="Sc_DH/Rdtase_CS"/>
</dbReference>
<organism evidence="4 5">
    <name type="scientific">Aliidongia dinghuensis</name>
    <dbReference type="NCBI Taxonomy" id="1867774"/>
    <lineage>
        <taxon>Bacteria</taxon>
        <taxon>Pseudomonadati</taxon>
        <taxon>Pseudomonadota</taxon>
        <taxon>Alphaproteobacteria</taxon>
        <taxon>Rhodospirillales</taxon>
        <taxon>Dongiaceae</taxon>
        <taxon>Aliidongia</taxon>
    </lineage>
</organism>
<reference evidence="4" key="2">
    <citation type="submission" date="2020-09" db="EMBL/GenBank/DDBJ databases">
        <authorList>
            <person name="Sun Q."/>
            <person name="Zhou Y."/>
        </authorList>
    </citation>
    <scope>NUCLEOTIDE SEQUENCE</scope>
    <source>
        <strain evidence="4">CGMCC 1.15725</strain>
    </source>
</reference>
<evidence type="ECO:0000256" key="1">
    <source>
        <dbReference type="ARBA" id="ARBA00006484"/>
    </source>
</evidence>
<dbReference type="PANTHER" id="PTHR43477">
    <property type="entry name" value="DIHYDROANTICAPSIN 7-DEHYDROGENASE"/>
    <property type="match status" value="1"/>
</dbReference>
<dbReference type="Proteomes" id="UP000646365">
    <property type="component" value="Unassembled WGS sequence"/>
</dbReference>
<dbReference type="GO" id="GO:0016491">
    <property type="term" value="F:oxidoreductase activity"/>
    <property type="evidence" value="ECO:0007669"/>
    <property type="project" value="UniProtKB-KW"/>
</dbReference>
<evidence type="ECO:0000313" key="4">
    <source>
        <dbReference type="EMBL" id="GGF24016.1"/>
    </source>
</evidence>
<dbReference type="Gene3D" id="3.40.50.720">
    <property type="entry name" value="NAD(P)-binding Rossmann-like Domain"/>
    <property type="match status" value="1"/>
</dbReference>